<dbReference type="Proteomes" id="UP001060215">
    <property type="component" value="Chromosome 1"/>
</dbReference>
<reference evidence="1 2" key="1">
    <citation type="journal article" date="2022" name="Plant J.">
        <title>Chromosome-level genome of Camellia lanceoleosa provides a valuable resource for understanding genome evolution and self-incompatibility.</title>
        <authorList>
            <person name="Gong W."/>
            <person name="Xiao S."/>
            <person name="Wang L."/>
            <person name="Liao Z."/>
            <person name="Chang Y."/>
            <person name="Mo W."/>
            <person name="Hu G."/>
            <person name="Li W."/>
            <person name="Zhao G."/>
            <person name="Zhu H."/>
            <person name="Hu X."/>
            <person name="Ji K."/>
            <person name="Xiang X."/>
            <person name="Song Q."/>
            <person name="Yuan D."/>
            <person name="Jin S."/>
            <person name="Zhang L."/>
        </authorList>
    </citation>
    <scope>NUCLEOTIDE SEQUENCE [LARGE SCALE GENOMIC DNA]</scope>
    <source>
        <strain evidence="1">SQ_2022a</strain>
    </source>
</reference>
<sequence length="105" mass="11434">MGNKIAVTENLGGTEEAIKCMHHSKRTMLTTDDVDSALNLRNIVVIEVPLPKAPRDTSIVCHWLAIEGVQPAIPENAPVEVIAAPSENKKPEQKDDLPVDIKITC</sequence>
<evidence type="ECO:0000313" key="2">
    <source>
        <dbReference type="Proteomes" id="UP001060215"/>
    </source>
</evidence>
<dbReference type="EMBL" id="CM045758">
    <property type="protein sequence ID" value="KAI8028835.1"/>
    <property type="molecule type" value="Genomic_DNA"/>
</dbReference>
<comment type="caution">
    <text evidence="1">The sequence shown here is derived from an EMBL/GenBank/DDBJ whole genome shotgun (WGS) entry which is preliminary data.</text>
</comment>
<name>A0ACC0ITP6_9ERIC</name>
<organism evidence="1 2">
    <name type="scientific">Camellia lanceoleosa</name>
    <dbReference type="NCBI Taxonomy" id="1840588"/>
    <lineage>
        <taxon>Eukaryota</taxon>
        <taxon>Viridiplantae</taxon>
        <taxon>Streptophyta</taxon>
        <taxon>Embryophyta</taxon>
        <taxon>Tracheophyta</taxon>
        <taxon>Spermatophyta</taxon>
        <taxon>Magnoliopsida</taxon>
        <taxon>eudicotyledons</taxon>
        <taxon>Gunneridae</taxon>
        <taxon>Pentapetalae</taxon>
        <taxon>asterids</taxon>
        <taxon>Ericales</taxon>
        <taxon>Theaceae</taxon>
        <taxon>Camellia</taxon>
    </lineage>
</organism>
<protein>
    <submittedName>
        <fullName evidence="1">Transcription initiation factor TFIID subunit 6</fullName>
    </submittedName>
</protein>
<keyword evidence="2" id="KW-1185">Reference proteome</keyword>
<proteinExistence type="predicted"/>
<accession>A0ACC0ITP6</accession>
<evidence type="ECO:0000313" key="1">
    <source>
        <dbReference type="EMBL" id="KAI8028835.1"/>
    </source>
</evidence>
<gene>
    <name evidence="1" type="ORF">LOK49_LG01G01553</name>
</gene>